<dbReference type="Proteomes" id="UP000694546">
    <property type="component" value="Chromosome 20"/>
</dbReference>
<dbReference type="InterPro" id="IPR016673">
    <property type="entry name" value="HHMT-like"/>
</dbReference>
<dbReference type="PROSITE" id="PS51597">
    <property type="entry name" value="SAM_HNMT"/>
    <property type="match status" value="1"/>
</dbReference>
<evidence type="ECO:0000256" key="2">
    <source>
        <dbReference type="ARBA" id="ARBA00022603"/>
    </source>
</evidence>
<keyword evidence="4" id="KW-0949">S-adenosyl-L-methionine</keyword>
<dbReference type="GO" id="GO:0008170">
    <property type="term" value="F:N-methyltransferase activity"/>
    <property type="evidence" value="ECO:0007669"/>
    <property type="project" value="InterPro"/>
</dbReference>
<dbReference type="Gene3D" id="3.40.50.150">
    <property type="entry name" value="Vaccinia Virus protein VP39"/>
    <property type="match status" value="1"/>
</dbReference>
<evidence type="ECO:0000313" key="5">
    <source>
        <dbReference type="Ensembl" id="ENSGMOP00000000589.2"/>
    </source>
</evidence>
<accession>A0A8C4YUW5</accession>
<evidence type="ECO:0000256" key="3">
    <source>
        <dbReference type="ARBA" id="ARBA00022679"/>
    </source>
</evidence>
<evidence type="ECO:0000256" key="4">
    <source>
        <dbReference type="ARBA" id="ARBA00022691"/>
    </source>
</evidence>
<dbReference type="OMA" id="GGWDTLW"/>
<keyword evidence="6" id="KW-1185">Reference proteome</keyword>
<gene>
    <name evidence="5" type="primary">HNMT</name>
</gene>
<dbReference type="SUPFAM" id="SSF53335">
    <property type="entry name" value="S-adenosyl-L-methionine-dependent methyltransferases"/>
    <property type="match status" value="1"/>
</dbReference>
<dbReference type="GeneTree" id="ENSGT00390000002862"/>
<dbReference type="OrthoDB" id="5984880at2759"/>
<sequence length="291" mass="32552">MSSTETSEAGYAGSYLQRFQNYLKVSGEQAAVCSCVTKVLPEESKRIGSGKSQLEVLGLGSGGGEIDVHILKTLQSVLPSLPISAEVVEPSADLTKNFQDLLAKTPSLTDVPFEWHTMTTVAYEKKVTAKKDNKKFDLIHMIQMLYYVDDYAATLKFFHSLLKTNGRILIIHEAANGGWDILWKTYRKTLCTNSISDYLSAGDVKVHLDNLGLKYEEFVVPHAYDITDCFDLNSQPGELMLDFMTEQEHFHRSLTPEIRKGILDLLRSKCSTEKEGKVMFNSNLSCLLVHA</sequence>
<organism evidence="5 6">
    <name type="scientific">Gadus morhua</name>
    <name type="common">Atlantic cod</name>
    <dbReference type="NCBI Taxonomy" id="8049"/>
    <lineage>
        <taxon>Eukaryota</taxon>
        <taxon>Metazoa</taxon>
        <taxon>Chordata</taxon>
        <taxon>Craniata</taxon>
        <taxon>Vertebrata</taxon>
        <taxon>Euteleostomi</taxon>
        <taxon>Actinopterygii</taxon>
        <taxon>Neopterygii</taxon>
        <taxon>Teleostei</taxon>
        <taxon>Neoteleostei</taxon>
        <taxon>Acanthomorphata</taxon>
        <taxon>Zeiogadaria</taxon>
        <taxon>Gadariae</taxon>
        <taxon>Gadiformes</taxon>
        <taxon>Gadoidei</taxon>
        <taxon>Gadidae</taxon>
        <taxon>Gadus</taxon>
    </lineage>
</organism>
<reference evidence="5" key="2">
    <citation type="submission" date="2025-09" db="UniProtKB">
        <authorList>
            <consortium name="Ensembl"/>
        </authorList>
    </citation>
    <scope>IDENTIFICATION</scope>
</reference>
<evidence type="ECO:0000256" key="1">
    <source>
        <dbReference type="ARBA" id="ARBA00011245"/>
    </source>
</evidence>
<name>A0A8C4YUW5_GADMO</name>
<dbReference type="GO" id="GO:0032259">
    <property type="term" value="P:methylation"/>
    <property type="evidence" value="ECO:0007669"/>
    <property type="project" value="UniProtKB-KW"/>
</dbReference>
<proteinExistence type="predicted"/>
<dbReference type="Ensembl" id="ENSGMOT00000000618.2">
    <property type="protein sequence ID" value="ENSGMOP00000000589.2"/>
    <property type="gene ID" value="ENSGMOG00000000604.2"/>
</dbReference>
<protein>
    <submittedName>
        <fullName evidence="5">Histamine N-methyltransferase</fullName>
    </submittedName>
</protein>
<dbReference type="InterPro" id="IPR029063">
    <property type="entry name" value="SAM-dependent_MTases_sf"/>
</dbReference>
<dbReference type="Pfam" id="PF13489">
    <property type="entry name" value="Methyltransf_23"/>
    <property type="match status" value="1"/>
</dbReference>
<reference evidence="5" key="1">
    <citation type="submission" date="2025-08" db="UniProtKB">
        <authorList>
            <consortium name="Ensembl"/>
        </authorList>
    </citation>
    <scope>IDENTIFICATION</scope>
</reference>
<keyword evidence="2" id="KW-0489">Methyltransferase</keyword>
<evidence type="ECO:0000313" key="6">
    <source>
        <dbReference type="Proteomes" id="UP000694546"/>
    </source>
</evidence>
<dbReference type="AlphaFoldDB" id="A0A8C4YUW5"/>
<dbReference type="PIRSF" id="PIRSF016616">
    <property type="entry name" value="HHMT"/>
    <property type="match status" value="1"/>
</dbReference>
<comment type="subunit">
    <text evidence="1">Monomer.</text>
</comment>
<keyword evidence="3" id="KW-0808">Transferase</keyword>